<evidence type="ECO:0000256" key="2">
    <source>
        <dbReference type="ARBA" id="ARBA00022801"/>
    </source>
</evidence>
<dbReference type="GO" id="GO:0008783">
    <property type="term" value="F:agmatinase activity"/>
    <property type="evidence" value="ECO:0007669"/>
    <property type="project" value="TreeGrafter"/>
</dbReference>
<dbReference type="Gene3D" id="3.40.800.10">
    <property type="entry name" value="Ureohydrolase domain"/>
    <property type="match status" value="1"/>
</dbReference>
<dbReference type="OMA" id="YMKDISN"/>
<evidence type="ECO:0000313" key="5">
    <source>
        <dbReference type="Proteomes" id="UP000054937"/>
    </source>
</evidence>
<keyword evidence="2" id="KW-0378">Hydrolase</keyword>
<dbReference type="InterPro" id="IPR006035">
    <property type="entry name" value="Ureohydrolase"/>
</dbReference>
<dbReference type="EMBL" id="LDAU01000044">
    <property type="protein sequence ID" value="KRX09847.1"/>
    <property type="molecule type" value="Genomic_DNA"/>
</dbReference>
<protein>
    <submittedName>
        <fullName evidence="4">Uncharacterized protein</fullName>
    </submittedName>
</protein>
<evidence type="ECO:0000256" key="3">
    <source>
        <dbReference type="PROSITE-ProRule" id="PRU00742"/>
    </source>
</evidence>
<name>A0A0V0R5U2_PSEPJ</name>
<dbReference type="OrthoDB" id="288726at2759"/>
<dbReference type="GO" id="GO:0046872">
    <property type="term" value="F:metal ion binding"/>
    <property type="evidence" value="ECO:0007669"/>
    <property type="project" value="UniProtKB-KW"/>
</dbReference>
<accession>A0A0V0R5U2</accession>
<comment type="caution">
    <text evidence="4">The sequence shown here is derived from an EMBL/GenBank/DDBJ whole genome shotgun (WGS) entry which is preliminary data.</text>
</comment>
<dbReference type="GO" id="GO:0033389">
    <property type="term" value="P:putrescine biosynthetic process from arginine, via agmatine"/>
    <property type="evidence" value="ECO:0007669"/>
    <property type="project" value="TreeGrafter"/>
</dbReference>
<dbReference type="Proteomes" id="UP000054937">
    <property type="component" value="Unassembled WGS sequence"/>
</dbReference>
<evidence type="ECO:0000313" key="4">
    <source>
        <dbReference type="EMBL" id="KRX09847.1"/>
    </source>
</evidence>
<dbReference type="InterPro" id="IPR023696">
    <property type="entry name" value="Ureohydrolase_dom_sf"/>
</dbReference>
<dbReference type="PANTHER" id="PTHR11358:SF26">
    <property type="entry name" value="GUANIDINO ACID HYDROLASE, MITOCHONDRIAL"/>
    <property type="match status" value="1"/>
</dbReference>
<dbReference type="InParanoid" id="A0A0V0R5U2"/>
<dbReference type="PIRSF" id="PIRSF036979">
    <property type="entry name" value="Arginase"/>
    <property type="match status" value="1"/>
</dbReference>
<comment type="similarity">
    <text evidence="3">Belongs to the arginase family.</text>
</comment>
<dbReference type="AlphaFoldDB" id="A0A0V0R5U2"/>
<evidence type="ECO:0000256" key="1">
    <source>
        <dbReference type="ARBA" id="ARBA00022723"/>
    </source>
</evidence>
<dbReference type="PANTHER" id="PTHR11358">
    <property type="entry name" value="ARGINASE/AGMATINASE"/>
    <property type="match status" value="1"/>
</dbReference>
<proteinExistence type="inferred from homology"/>
<dbReference type="SUPFAM" id="SSF52768">
    <property type="entry name" value="Arginase/deacetylase"/>
    <property type="match status" value="1"/>
</dbReference>
<organism evidence="4 5">
    <name type="scientific">Pseudocohnilembus persalinus</name>
    <name type="common">Ciliate</name>
    <dbReference type="NCBI Taxonomy" id="266149"/>
    <lineage>
        <taxon>Eukaryota</taxon>
        <taxon>Sar</taxon>
        <taxon>Alveolata</taxon>
        <taxon>Ciliophora</taxon>
        <taxon>Intramacronucleata</taxon>
        <taxon>Oligohymenophorea</taxon>
        <taxon>Scuticociliatia</taxon>
        <taxon>Philasterida</taxon>
        <taxon>Pseudocohnilembidae</taxon>
        <taxon>Pseudocohnilembus</taxon>
    </lineage>
</organism>
<keyword evidence="1" id="KW-0479">Metal-binding</keyword>
<sequence>MEIEKEKEKETKKQPENLQKIIEEGLSGEISLIGYPFDIGCERDKIQKGQDHGPDCMRRFLGKTGSLKNQEYDINIENLKISDYGNIWIPGKEQQILEEVAEKLQIKISRVFSKKNIPFIIGGSKDTQYSALKSILNDFPQPYCLTLSSEYQLQKQSQNNQNKITSKTFVQKFLSESEEKIKNKQFQIEYLGIQQHNINQEDIQKLETFKNFIKTVNLNEIRRFPTNQNQIQNLHFPISQAGKFFLEKLSQLKNKQIHLSVALESIQGCYTPGVTKPSVIGGFNCEEIQEIMFQAGKSENIQSVDITDYNPSKEDYRTGMLLVNMLYYFALGYSIRKNQ</sequence>
<dbReference type="PROSITE" id="PS51409">
    <property type="entry name" value="ARGINASE_2"/>
    <property type="match status" value="1"/>
</dbReference>
<gene>
    <name evidence="4" type="ORF">PPERSA_02719</name>
</gene>
<dbReference type="Pfam" id="PF00491">
    <property type="entry name" value="Arginase"/>
    <property type="match status" value="1"/>
</dbReference>
<reference evidence="4 5" key="1">
    <citation type="journal article" date="2015" name="Sci. Rep.">
        <title>Genome of the facultative scuticociliatosis pathogen Pseudocohnilembus persalinus provides insight into its virulence through horizontal gene transfer.</title>
        <authorList>
            <person name="Xiong J."/>
            <person name="Wang G."/>
            <person name="Cheng J."/>
            <person name="Tian M."/>
            <person name="Pan X."/>
            <person name="Warren A."/>
            <person name="Jiang C."/>
            <person name="Yuan D."/>
            <person name="Miao W."/>
        </authorList>
    </citation>
    <scope>NUCLEOTIDE SEQUENCE [LARGE SCALE GENOMIC DNA]</scope>
    <source>
        <strain evidence="4">36N120E</strain>
    </source>
</reference>
<keyword evidence="5" id="KW-1185">Reference proteome</keyword>